<name>A0A0F5MYX5_9MYCO</name>
<accession>A0A0F5MYX5</accession>
<reference evidence="4" key="1">
    <citation type="submission" date="2015-04" db="EMBL/GenBank/DDBJ databases">
        <title>Genome sequence of Mycobacterium arupense GUC1.</title>
        <authorList>
            <person name="Greninger A.L."/>
            <person name="Cunningham G."/>
            <person name="Chiu C.Y."/>
            <person name="Miller S."/>
        </authorList>
    </citation>
    <scope>NUCLEOTIDE SEQUENCE [LARGE SCALE GENOMIC DNA]</scope>
    <source>
        <strain evidence="4">GUC1</strain>
    </source>
</reference>
<keyword evidence="2" id="KW-0418">Kinase</keyword>
<dbReference type="PROSITE" id="PS50112">
    <property type="entry name" value="PAS"/>
    <property type="match status" value="1"/>
</dbReference>
<comment type="caution">
    <text evidence="2">The sequence shown here is derived from an EMBL/GenBank/DDBJ whole genome shotgun (WGS) entry which is preliminary data.</text>
</comment>
<reference evidence="3 5" key="3">
    <citation type="submission" date="2016-12" db="EMBL/GenBank/DDBJ databases">
        <title>The new phylogeny of genus Mycobacterium.</title>
        <authorList>
            <person name="Tortoli E."/>
            <person name="Trovato A."/>
            <person name="Cirillo D.M."/>
        </authorList>
    </citation>
    <scope>NUCLEOTIDE SEQUENCE [LARGE SCALE GENOMIC DNA]</scope>
    <source>
        <strain evidence="3 5">DSM 44942</strain>
    </source>
</reference>
<evidence type="ECO:0000313" key="4">
    <source>
        <dbReference type="Proteomes" id="UP000034416"/>
    </source>
</evidence>
<protein>
    <submittedName>
        <fullName evidence="2">Histidine kinase</fullName>
    </submittedName>
    <submittedName>
        <fullName evidence="3">PAS sensor domain-containing protein</fullName>
    </submittedName>
</protein>
<dbReference type="STRING" id="342002.BST15_13510"/>
<dbReference type="Pfam" id="PF13426">
    <property type="entry name" value="PAS_9"/>
    <property type="match status" value="1"/>
</dbReference>
<dbReference type="EMBL" id="MVHH01000028">
    <property type="protein sequence ID" value="OQZ95818.1"/>
    <property type="molecule type" value="Genomic_DNA"/>
</dbReference>
<reference evidence="2" key="2">
    <citation type="submission" date="2015-04" db="EMBL/GenBank/DDBJ databases">
        <title>Genome sequence of Mycobacterium arupense strain GUC1.</title>
        <authorList>
            <person name="Greninger A.L."/>
            <person name="Cunningham G."/>
            <person name="Chiu C.Y."/>
            <person name="Miller S."/>
        </authorList>
    </citation>
    <scope>NUCLEOTIDE SEQUENCE</scope>
    <source>
        <strain evidence="2">GUC1</strain>
    </source>
</reference>
<feature type="domain" description="PAS" evidence="1">
    <location>
        <begin position="25"/>
        <end position="80"/>
    </location>
</feature>
<keyword evidence="5" id="KW-1185">Reference proteome</keyword>
<keyword evidence="2" id="KW-0808">Transferase</keyword>
<dbReference type="Proteomes" id="UP000192327">
    <property type="component" value="Unassembled WGS sequence"/>
</dbReference>
<dbReference type="AlphaFoldDB" id="A0A0F5MYX5"/>
<dbReference type="SMART" id="SM00091">
    <property type="entry name" value="PAS"/>
    <property type="match status" value="1"/>
</dbReference>
<dbReference type="InterPro" id="IPR000014">
    <property type="entry name" value="PAS"/>
</dbReference>
<dbReference type="CDD" id="cd00130">
    <property type="entry name" value="PAS"/>
    <property type="match status" value="1"/>
</dbReference>
<dbReference type="PATRIC" id="fig|342002.3.peg.3153"/>
<dbReference type="EMBL" id="LASW01000040">
    <property type="protein sequence ID" value="KKB99227.1"/>
    <property type="molecule type" value="Genomic_DNA"/>
</dbReference>
<organism evidence="2 4">
    <name type="scientific">Mycolicibacter arupensis</name>
    <dbReference type="NCBI Taxonomy" id="342002"/>
    <lineage>
        <taxon>Bacteria</taxon>
        <taxon>Bacillati</taxon>
        <taxon>Actinomycetota</taxon>
        <taxon>Actinomycetes</taxon>
        <taxon>Mycobacteriales</taxon>
        <taxon>Mycobacteriaceae</taxon>
        <taxon>Mycolicibacter</taxon>
    </lineage>
</organism>
<dbReference type="Proteomes" id="UP000034416">
    <property type="component" value="Unassembled WGS sequence"/>
</dbReference>
<dbReference type="Gene3D" id="3.30.450.20">
    <property type="entry name" value="PAS domain"/>
    <property type="match status" value="1"/>
</dbReference>
<evidence type="ECO:0000313" key="2">
    <source>
        <dbReference type="EMBL" id="KKB99227.1"/>
    </source>
</evidence>
<dbReference type="SUPFAM" id="SSF55785">
    <property type="entry name" value="PYP-like sensor domain (PAS domain)"/>
    <property type="match status" value="1"/>
</dbReference>
<dbReference type="GO" id="GO:0016301">
    <property type="term" value="F:kinase activity"/>
    <property type="evidence" value="ECO:0007669"/>
    <property type="project" value="UniProtKB-KW"/>
</dbReference>
<evidence type="ECO:0000259" key="1">
    <source>
        <dbReference type="PROSITE" id="PS50112"/>
    </source>
</evidence>
<sequence length="134" mass="14962">MERRRNAQTPLAPMDTLRQLPALVALERIPVPVLAIADDGTILFANSGFATMLGYTKEEVLEREFRQIFGEVPPAEESALSVMHSLANLVVSLEHRDGSTVRALMSKSALERADDRVALATFQDLTEQLWLEER</sequence>
<proteinExistence type="predicted"/>
<dbReference type="InterPro" id="IPR035965">
    <property type="entry name" value="PAS-like_dom_sf"/>
</dbReference>
<dbReference type="NCBIfam" id="TIGR00229">
    <property type="entry name" value="sensory_box"/>
    <property type="match status" value="1"/>
</dbReference>
<evidence type="ECO:0000313" key="3">
    <source>
        <dbReference type="EMBL" id="OQZ95818.1"/>
    </source>
</evidence>
<evidence type="ECO:0000313" key="5">
    <source>
        <dbReference type="Proteomes" id="UP000192327"/>
    </source>
</evidence>
<gene>
    <name evidence="3" type="ORF">BST15_13510</name>
    <name evidence="2" type="ORF">WR43_10735</name>
</gene>